<dbReference type="EMBL" id="QXFY01001345">
    <property type="protein sequence ID" value="KAE9320355.1"/>
    <property type="molecule type" value="Genomic_DNA"/>
</dbReference>
<dbReference type="Proteomes" id="UP000486351">
    <property type="component" value="Unassembled WGS sequence"/>
</dbReference>
<gene>
    <name evidence="3" type="ORF">PF008_g18052</name>
</gene>
<feature type="signal peptide" evidence="2">
    <location>
        <begin position="1"/>
        <end position="29"/>
    </location>
</feature>
<sequence>MTASRFSPICAVNAVHVAVLHCVALLAQSTRNGAECKTIVKLSSAESTTLFDNGGGRGGTFRHYVKSTRAARGPHGVRSGGLANASSSVETFEDHSKSSRRTSKTPACGRSLRILALHLMPIFPAAGNHCVFQSILSPPPRPIPIDLPRLEDGSTGSWPPGSSRLELQSTSCLTAC</sequence>
<evidence type="ECO:0000313" key="4">
    <source>
        <dbReference type="Proteomes" id="UP000486351"/>
    </source>
</evidence>
<feature type="region of interest" description="Disordered" evidence="1">
    <location>
        <begin position="72"/>
        <end position="105"/>
    </location>
</feature>
<dbReference type="AlphaFoldDB" id="A0A6G0R6G8"/>
<organism evidence="3 4">
    <name type="scientific">Phytophthora fragariae</name>
    <dbReference type="NCBI Taxonomy" id="53985"/>
    <lineage>
        <taxon>Eukaryota</taxon>
        <taxon>Sar</taxon>
        <taxon>Stramenopiles</taxon>
        <taxon>Oomycota</taxon>
        <taxon>Peronosporomycetes</taxon>
        <taxon>Peronosporales</taxon>
        <taxon>Peronosporaceae</taxon>
        <taxon>Phytophthora</taxon>
    </lineage>
</organism>
<keyword evidence="2" id="KW-0732">Signal</keyword>
<proteinExistence type="predicted"/>
<accession>A0A6G0R6G8</accession>
<evidence type="ECO:0000313" key="3">
    <source>
        <dbReference type="EMBL" id="KAE9320355.1"/>
    </source>
</evidence>
<evidence type="ECO:0000256" key="2">
    <source>
        <dbReference type="SAM" id="SignalP"/>
    </source>
</evidence>
<reference evidence="3 4" key="1">
    <citation type="submission" date="2018-09" db="EMBL/GenBank/DDBJ databases">
        <title>Genomic investigation of the strawberry pathogen Phytophthora fragariae indicates pathogenicity is determined by transcriptional variation in three key races.</title>
        <authorList>
            <person name="Adams T.M."/>
            <person name="Armitage A.D."/>
            <person name="Sobczyk M.K."/>
            <person name="Bates H.J."/>
            <person name="Dunwell J.M."/>
            <person name="Nellist C.F."/>
            <person name="Harrison R.J."/>
        </authorList>
    </citation>
    <scope>NUCLEOTIDE SEQUENCE [LARGE SCALE GENOMIC DNA]</scope>
    <source>
        <strain evidence="3 4">NOV-77</strain>
    </source>
</reference>
<feature type="chain" id="PRO_5026341116" description="Secreted protein" evidence="2">
    <location>
        <begin position="30"/>
        <end position="176"/>
    </location>
</feature>
<comment type="caution">
    <text evidence="3">The sequence shown here is derived from an EMBL/GenBank/DDBJ whole genome shotgun (WGS) entry which is preliminary data.</text>
</comment>
<protein>
    <recommendedName>
        <fullName evidence="5">Secreted protein</fullName>
    </recommendedName>
</protein>
<evidence type="ECO:0008006" key="5">
    <source>
        <dbReference type="Google" id="ProtNLM"/>
    </source>
</evidence>
<evidence type="ECO:0000256" key="1">
    <source>
        <dbReference type="SAM" id="MobiDB-lite"/>
    </source>
</evidence>
<name>A0A6G0R6G8_9STRA</name>